<dbReference type="AlphaFoldDB" id="A0A5E4NGE4"/>
<accession>A0A5E4NGE4</accession>
<sequence>LPDGSHTSKECKMVTRLRHRSVATATCASVCPSSAAYLCATPSRDASPIPDQLFKFSRAVPSRQNQHHYQPIRGI</sequence>
<gene>
    <name evidence="1" type="ORF">CINCED_3A011345</name>
</gene>
<evidence type="ECO:0000313" key="1">
    <source>
        <dbReference type="EMBL" id="VVC42808.1"/>
    </source>
</evidence>
<dbReference type="Proteomes" id="UP000325440">
    <property type="component" value="Unassembled WGS sequence"/>
</dbReference>
<protein>
    <submittedName>
        <fullName evidence="1">Uncharacterized protein</fullName>
    </submittedName>
</protein>
<name>A0A5E4NGE4_9HEMI</name>
<keyword evidence="2" id="KW-1185">Reference proteome</keyword>
<proteinExistence type="predicted"/>
<dbReference type="EMBL" id="CABPRJ010002004">
    <property type="protein sequence ID" value="VVC42808.1"/>
    <property type="molecule type" value="Genomic_DNA"/>
</dbReference>
<reference evidence="1 2" key="1">
    <citation type="submission" date="2019-08" db="EMBL/GenBank/DDBJ databases">
        <authorList>
            <person name="Alioto T."/>
            <person name="Alioto T."/>
            <person name="Gomez Garrido J."/>
        </authorList>
    </citation>
    <scope>NUCLEOTIDE SEQUENCE [LARGE SCALE GENOMIC DNA]</scope>
</reference>
<feature type="non-terminal residue" evidence="1">
    <location>
        <position position="1"/>
    </location>
</feature>
<evidence type="ECO:0000313" key="2">
    <source>
        <dbReference type="Proteomes" id="UP000325440"/>
    </source>
</evidence>
<organism evidence="1 2">
    <name type="scientific">Cinara cedri</name>
    <dbReference type="NCBI Taxonomy" id="506608"/>
    <lineage>
        <taxon>Eukaryota</taxon>
        <taxon>Metazoa</taxon>
        <taxon>Ecdysozoa</taxon>
        <taxon>Arthropoda</taxon>
        <taxon>Hexapoda</taxon>
        <taxon>Insecta</taxon>
        <taxon>Pterygota</taxon>
        <taxon>Neoptera</taxon>
        <taxon>Paraneoptera</taxon>
        <taxon>Hemiptera</taxon>
        <taxon>Sternorrhyncha</taxon>
        <taxon>Aphidomorpha</taxon>
        <taxon>Aphidoidea</taxon>
        <taxon>Aphididae</taxon>
        <taxon>Lachninae</taxon>
        <taxon>Cinara</taxon>
    </lineage>
</organism>